<feature type="non-terminal residue" evidence="2">
    <location>
        <position position="138"/>
    </location>
</feature>
<evidence type="ECO:0000313" key="2">
    <source>
        <dbReference type="EMBL" id="ODQ65169.1"/>
    </source>
</evidence>
<feature type="region of interest" description="Disordered" evidence="1">
    <location>
        <begin position="27"/>
        <end position="96"/>
    </location>
</feature>
<name>A0A1E3PIC4_9ASCO</name>
<accession>A0A1E3PIC4</accession>
<evidence type="ECO:0000313" key="3">
    <source>
        <dbReference type="Proteomes" id="UP000095009"/>
    </source>
</evidence>
<dbReference type="AlphaFoldDB" id="A0A1E3PIC4"/>
<dbReference type="EMBL" id="KV454410">
    <property type="protein sequence ID" value="ODQ65169.1"/>
    <property type="molecule type" value="Genomic_DNA"/>
</dbReference>
<organism evidence="2 3">
    <name type="scientific">Nadsonia fulvescens var. elongata DSM 6958</name>
    <dbReference type="NCBI Taxonomy" id="857566"/>
    <lineage>
        <taxon>Eukaryota</taxon>
        <taxon>Fungi</taxon>
        <taxon>Dikarya</taxon>
        <taxon>Ascomycota</taxon>
        <taxon>Saccharomycotina</taxon>
        <taxon>Dipodascomycetes</taxon>
        <taxon>Dipodascales</taxon>
        <taxon>Dipodascales incertae sedis</taxon>
        <taxon>Nadsonia</taxon>
    </lineage>
</organism>
<keyword evidence="3" id="KW-1185">Reference proteome</keyword>
<evidence type="ECO:0000256" key="1">
    <source>
        <dbReference type="SAM" id="MobiDB-lite"/>
    </source>
</evidence>
<sequence length="138" mass="15090">MPLTNIPIESPPEYDAITSEVHRVEQSVVQNQSIERSSSPVSSPRFSIDSNEDLDLHEAPGGRLVQSDSNQGGSLLLGSSINAPYDTGNNSENDDEGVDDVIQEMEQMEILEPEDFSNDNSFSTRAALASHRLAKKMN</sequence>
<reference evidence="2 3" key="1">
    <citation type="journal article" date="2016" name="Proc. Natl. Acad. Sci. U.S.A.">
        <title>Comparative genomics of biotechnologically important yeasts.</title>
        <authorList>
            <person name="Riley R."/>
            <person name="Haridas S."/>
            <person name="Wolfe K.H."/>
            <person name="Lopes M.R."/>
            <person name="Hittinger C.T."/>
            <person name="Goeker M."/>
            <person name="Salamov A.A."/>
            <person name="Wisecaver J.H."/>
            <person name="Long T.M."/>
            <person name="Calvey C.H."/>
            <person name="Aerts A.L."/>
            <person name="Barry K.W."/>
            <person name="Choi C."/>
            <person name="Clum A."/>
            <person name="Coughlan A.Y."/>
            <person name="Deshpande S."/>
            <person name="Douglass A.P."/>
            <person name="Hanson S.J."/>
            <person name="Klenk H.-P."/>
            <person name="LaButti K.M."/>
            <person name="Lapidus A."/>
            <person name="Lindquist E.A."/>
            <person name="Lipzen A.M."/>
            <person name="Meier-Kolthoff J.P."/>
            <person name="Ohm R.A."/>
            <person name="Otillar R.P."/>
            <person name="Pangilinan J.L."/>
            <person name="Peng Y."/>
            <person name="Rokas A."/>
            <person name="Rosa C.A."/>
            <person name="Scheuner C."/>
            <person name="Sibirny A.A."/>
            <person name="Slot J.C."/>
            <person name="Stielow J.B."/>
            <person name="Sun H."/>
            <person name="Kurtzman C.P."/>
            <person name="Blackwell M."/>
            <person name="Grigoriev I.V."/>
            <person name="Jeffries T.W."/>
        </authorList>
    </citation>
    <scope>NUCLEOTIDE SEQUENCE [LARGE SCALE GENOMIC DNA]</scope>
    <source>
        <strain evidence="2 3">DSM 6958</strain>
    </source>
</reference>
<gene>
    <name evidence="2" type="ORF">NADFUDRAFT_83231</name>
</gene>
<dbReference type="Proteomes" id="UP000095009">
    <property type="component" value="Unassembled WGS sequence"/>
</dbReference>
<proteinExistence type="predicted"/>
<protein>
    <submittedName>
        <fullName evidence="2">Uncharacterized protein</fullName>
    </submittedName>
</protein>
<feature type="compositionally biased region" description="Low complexity" evidence="1">
    <location>
        <begin position="33"/>
        <end position="49"/>
    </location>
</feature>